<sequence>MEQPSQIRYQELDKPNQPTSIAYVLKCYREINELTLKDCEDVIDLSLELTTRVNRCTEIDQKLLMITEGNKILIFLAALGDEYDTFRELWMGSNSVIKKDGNPPASYKSVVQSALLHEYFLKERERKRTIDEQRTAMVARSENRCTYCHRTGHIIDKCWVKYPERKPKNNGIKKGRNQKGKAVSDSIKDLQAKGWPKGALRLAKSSVVRSTRRDFSEFEHIIAEEEAKARADLQNHQKPPPSTAPAAIKVTRITSTAIGLDAVDLPSSYKPGGKAPGAYMRFATAIEDDDENDGITA</sequence>
<protein>
    <submittedName>
        <fullName evidence="1">Uncharacterized protein</fullName>
    </submittedName>
</protein>
<dbReference type="EMBL" id="JELW01000032">
    <property type="protein sequence ID" value="EXU97804.1"/>
    <property type="molecule type" value="Genomic_DNA"/>
</dbReference>
<comment type="caution">
    <text evidence="1">The sequence shown here is derived from an EMBL/GenBank/DDBJ whole genome shotgun (WGS) entry which is preliminary data.</text>
</comment>
<evidence type="ECO:0000313" key="2">
    <source>
        <dbReference type="Proteomes" id="UP000030151"/>
    </source>
</evidence>
<evidence type="ECO:0000313" key="1">
    <source>
        <dbReference type="EMBL" id="EXU97804.1"/>
    </source>
</evidence>
<accession>A0A014QVB4</accession>
<reference evidence="1 2" key="1">
    <citation type="submission" date="2014-02" db="EMBL/GenBank/DDBJ databases">
        <title>The genome sequence of the entomopathogenic fungus Metarhizium robertsii ARSEF 2575.</title>
        <authorList>
            <person name="Giuliano Garisto Donzelli B."/>
            <person name="Roe B.A."/>
            <person name="Macmil S.L."/>
            <person name="Krasnoff S.B."/>
            <person name="Gibson D.M."/>
        </authorList>
    </citation>
    <scope>NUCLEOTIDE SEQUENCE [LARGE SCALE GENOMIC DNA]</scope>
    <source>
        <strain evidence="1 2">ARSEF 2575</strain>
    </source>
</reference>
<dbReference type="AlphaFoldDB" id="A0A014QVB4"/>
<dbReference type="HOGENOM" id="CLU_937155_0_0_1"/>
<proteinExistence type="predicted"/>
<name>A0A014QVB4_9HYPO</name>
<organism evidence="1 2">
    <name type="scientific">Metarhizium robertsii</name>
    <dbReference type="NCBI Taxonomy" id="568076"/>
    <lineage>
        <taxon>Eukaryota</taxon>
        <taxon>Fungi</taxon>
        <taxon>Dikarya</taxon>
        <taxon>Ascomycota</taxon>
        <taxon>Pezizomycotina</taxon>
        <taxon>Sordariomycetes</taxon>
        <taxon>Hypocreomycetidae</taxon>
        <taxon>Hypocreales</taxon>
        <taxon>Clavicipitaceae</taxon>
        <taxon>Metarhizium</taxon>
    </lineage>
</organism>
<dbReference type="Proteomes" id="UP000030151">
    <property type="component" value="Unassembled WGS sequence"/>
</dbReference>
<gene>
    <name evidence="1" type="ORF">X797_008992</name>
</gene>